<keyword evidence="4" id="KW-0249">Electron transport</keyword>
<keyword evidence="1" id="KW-0813">Transport</keyword>
<dbReference type="Gene3D" id="3.90.10.10">
    <property type="entry name" value="Cytochrome C3"/>
    <property type="match status" value="1"/>
</dbReference>
<keyword evidence="6" id="KW-0732">Signal</keyword>
<evidence type="ECO:0000256" key="3">
    <source>
        <dbReference type="ARBA" id="ARBA00022723"/>
    </source>
</evidence>
<evidence type="ECO:0000256" key="2">
    <source>
        <dbReference type="ARBA" id="ARBA00022617"/>
    </source>
</evidence>
<keyword evidence="3" id="KW-0479">Metal-binding</keyword>
<sequence precursor="true">MERRFKLSLTTLATLAALLALVATLWAQGIPSQVTITTPEGVKPRSTWIKKVQFDHETHSGVTECRTCHHMEDESTNQESFVPCRECHAETKGNDPSGFYMAWHGKTDASCVSCHRNNDMSVSCTTTCHPHPKQAKKAAAKK</sequence>
<evidence type="ECO:0000313" key="8">
    <source>
        <dbReference type="EMBL" id="EGJ48802.1"/>
    </source>
</evidence>
<evidence type="ECO:0000259" key="7">
    <source>
        <dbReference type="Pfam" id="PF02085"/>
    </source>
</evidence>
<dbReference type="GO" id="GO:0009055">
    <property type="term" value="F:electron transfer activity"/>
    <property type="evidence" value="ECO:0007669"/>
    <property type="project" value="InterPro"/>
</dbReference>
<dbReference type="eggNOG" id="ENOG5031GI0">
    <property type="taxonomic scope" value="Bacteria"/>
</dbReference>
<protein>
    <submittedName>
        <fullName evidence="8">Cytochrome c class III</fullName>
    </submittedName>
</protein>
<evidence type="ECO:0000313" key="9">
    <source>
        <dbReference type="Proteomes" id="UP000007844"/>
    </source>
</evidence>
<keyword evidence="9" id="KW-1185">Reference proteome</keyword>
<dbReference type="AlphaFoldDB" id="F3YUC0"/>
<dbReference type="SUPFAM" id="SSF48695">
    <property type="entry name" value="Multiheme cytochromes"/>
    <property type="match status" value="1"/>
</dbReference>
<reference evidence="8 9" key="1">
    <citation type="journal article" date="2011" name="J. Bacteriol.">
        <title>Genome sequence of the mercury-methylating and pleomorphic Desulfovibrio africanus Strain Walvis Bay.</title>
        <authorList>
            <person name="Brown S.D."/>
            <person name="Wall J.D."/>
            <person name="Kucken A.M."/>
            <person name="Gilmour C.C."/>
            <person name="Podar M."/>
            <person name="Brandt C.C."/>
            <person name="Teshima H."/>
            <person name="Detter J.C."/>
            <person name="Han C.S."/>
            <person name="Land M.L."/>
            <person name="Lucas S."/>
            <person name="Han J."/>
            <person name="Pennacchio L."/>
            <person name="Nolan M."/>
            <person name="Pitluck S."/>
            <person name="Woyke T."/>
            <person name="Goodwin L."/>
            <person name="Palumbo A.V."/>
            <person name="Elias D.A."/>
        </authorList>
    </citation>
    <scope>NUCLEOTIDE SEQUENCE [LARGE SCALE GENOMIC DNA]</scope>
    <source>
        <strain evidence="8 9">Walvis Bay</strain>
    </source>
</reference>
<gene>
    <name evidence="8" type="ORF">Desaf_0448</name>
</gene>
<dbReference type="InterPro" id="IPR036280">
    <property type="entry name" value="Multihaem_cyt_sf"/>
</dbReference>
<dbReference type="Pfam" id="PF02085">
    <property type="entry name" value="Cytochrom_CIII"/>
    <property type="match status" value="1"/>
</dbReference>
<organism evidence="8 9">
    <name type="scientific">Desulfocurvibacter africanus subsp. africanus str. Walvis Bay</name>
    <dbReference type="NCBI Taxonomy" id="690850"/>
    <lineage>
        <taxon>Bacteria</taxon>
        <taxon>Pseudomonadati</taxon>
        <taxon>Thermodesulfobacteriota</taxon>
        <taxon>Desulfovibrionia</taxon>
        <taxon>Desulfovibrionales</taxon>
        <taxon>Desulfovibrionaceae</taxon>
        <taxon>Desulfocurvibacter</taxon>
    </lineage>
</organism>
<proteinExistence type="predicted"/>
<feature type="domain" description="Class III cytochrome C" evidence="7">
    <location>
        <begin position="32"/>
        <end position="124"/>
    </location>
</feature>
<name>F3YUC0_DESAF</name>
<dbReference type="EMBL" id="CP003221">
    <property type="protein sequence ID" value="EGJ48802.1"/>
    <property type="molecule type" value="Genomic_DNA"/>
</dbReference>
<dbReference type="GO" id="GO:0046872">
    <property type="term" value="F:metal ion binding"/>
    <property type="evidence" value="ECO:0007669"/>
    <property type="project" value="UniProtKB-KW"/>
</dbReference>
<dbReference type="CDD" id="cd08168">
    <property type="entry name" value="Cytochrom_C3"/>
    <property type="match status" value="1"/>
</dbReference>
<keyword evidence="2" id="KW-0349">Heme</keyword>
<dbReference type="RefSeq" id="WP_014258649.1">
    <property type="nucleotide sequence ID" value="NC_016629.1"/>
</dbReference>
<accession>F3YUC0</accession>
<evidence type="ECO:0000256" key="1">
    <source>
        <dbReference type="ARBA" id="ARBA00022448"/>
    </source>
</evidence>
<dbReference type="HOGENOM" id="CLU_125874_3_0_7"/>
<evidence type="ECO:0000256" key="4">
    <source>
        <dbReference type="ARBA" id="ARBA00022982"/>
    </source>
</evidence>
<keyword evidence="5" id="KW-0408">Iron</keyword>
<evidence type="ECO:0000256" key="6">
    <source>
        <dbReference type="SAM" id="SignalP"/>
    </source>
</evidence>
<dbReference type="Proteomes" id="UP000007844">
    <property type="component" value="Chromosome"/>
</dbReference>
<evidence type="ECO:0000256" key="5">
    <source>
        <dbReference type="ARBA" id="ARBA00023004"/>
    </source>
</evidence>
<feature type="chain" id="PRO_5003303133" evidence="6">
    <location>
        <begin position="28"/>
        <end position="142"/>
    </location>
</feature>
<dbReference type="GO" id="GO:0020037">
    <property type="term" value="F:heme binding"/>
    <property type="evidence" value="ECO:0007669"/>
    <property type="project" value="InterPro"/>
</dbReference>
<feature type="signal peptide" evidence="6">
    <location>
        <begin position="1"/>
        <end position="27"/>
    </location>
</feature>
<dbReference type="InterPro" id="IPR020942">
    <property type="entry name" value="Cyt_c_III_dom"/>
</dbReference>
<dbReference type="KEGG" id="daf:Desaf_0448"/>